<gene>
    <name evidence="2" type="ORF">J0H45_08430</name>
</gene>
<dbReference type="Proteomes" id="UP000664815">
    <property type="component" value="Unassembled WGS sequence"/>
</dbReference>
<proteinExistence type="predicted"/>
<dbReference type="EMBL" id="JAFKMG010000775">
    <property type="protein sequence ID" value="MBN8799367.1"/>
    <property type="molecule type" value="Genomic_DNA"/>
</dbReference>
<dbReference type="AlphaFoldDB" id="A0A9D8KY45"/>
<evidence type="ECO:0000313" key="2">
    <source>
        <dbReference type="EMBL" id="MBN8799367.1"/>
    </source>
</evidence>
<evidence type="ECO:0000313" key="3">
    <source>
        <dbReference type="Proteomes" id="UP000664815"/>
    </source>
</evidence>
<keyword evidence="1" id="KW-0472">Membrane</keyword>
<accession>A0A9D8KY45</accession>
<evidence type="ECO:0008006" key="4">
    <source>
        <dbReference type="Google" id="ProtNLM"/>
    </source>
</evidence>
<keyword evidence="1" id="KW-1133">Transmembrane helix</keyword>
<keyword evidence="1" id="KW-0812">Transmembrane</keyword>
<evidence type="ECO:0000256" key="1">
    <source>
        <dbReference type="SAM" id="Phobius"/>
    </source>
</evidence>
<comment type="caution">
    <text evidence="2">The sequence shown here is derived from an EMBL/GenBank/DDBJ whole genome shotgun (WGS) entry which is preliminary data.</text>
</comment>
<reference evidence="2" key="1">
    <citation type="submission" date="2021-02" db="EMBL/GenBank/DDBJ databases">
        <title>Thiocyanate and organic carbon inputs drive convergent selection for specific autotrophic Afipia and Thiobacillus strains within complex microbiomes.</title>
        <authorList>
            <person name="Huddy R.J."/>
            <person name="Sachdeva R."/>
            <person name="Kadzinga F."/>
            <person name="Kantor R.S."/>
            <person name="Harrison S.T.L."/>
            <person name="Banfield J.F."/>
        </authorList>
    </citation>
    <scope>NUCLEOTIDE SEQUENCE</scope>
    <source>
        <strain evidence="2">SCN18_10_11_15_R1_P_69_7</strain>
    </source>
</reference>
<feature type="transmembrane region" description="Helical" evidence="1">
    <location>
        <begin position="6"/>
        <end position="24"/>
    </location>
</feature>
<sequence length="79" mass="9201">MDLAIVLVVSLLAIALHVVLYLLFRRWMDRDLALSLAGDDEDKRRYMLDCLRRAKAEGVGRRELQAWLEREAARYGPQE</sequence>
<organism evidence="2 3">
    <name type="scientific">Stenotrophomonas nitritireducens</name>
    <dbReference type="NCBI Taxonomy" id="83617"/>
    <lineage>
        <taxon>Bacteria</taxon>
        <taxon>Pseudomonadati</taxon>
        <taxon>Pseudomonadota</taxon>
        <taxon>Gammaproteobacteria</taxon>
        <taxon>Lysobacterales</taxon>
        <taxon>Lysobacteraceae</taxon>
        <taxon>Stenotrophomonas</taxon>
    </lineage>
</organism>
<protein>
    <recommendedName>
        <fullName evidence="4">30S ribosomal protein S3</fullName>
    </recommendedName>
</protein>
<name>A0A9D8KY45_9GAMM</name>